<keyword evidence="4" id="KW-0812">Transmembrane</keyword>
<evidence type="ECO:0000313" key="11">
    <source>
        <dbReference type="Proteomes" id="UP000298138"/>
    </source>
</evidence>
<dbReference type="InParanoid" id="A0A4S2N7I6"/>
<keyword evidence="6" id="KW-1133">Transmembrane helix</keyword>
<reference evidence="10 11" key="1">
    <citation type="submission" date="2019-04" db="EMBL/GenBank/DDBJ databases">
        <title>Comparative genomics and transcriptomics to analyze fruiting body development in filamentous ascomycetes.</title>
        <authorList>
            <consortium name="DOE Joint Genome Institute"/>
            <person name="Lutkenhaus R."/>
            <person name="Traeger S."/>
            <person name="Breuer J."/>
            <person name="Kuo A."/>
            <person name="Lipzen A."/>
            <person name="Pangilinan J."/>
            <person name="Dilworth D."/>
            <person name="Sandor L."/>
            <person name="Poggeler S."/>
            <person name="Barry K."/>
            <person name="Grigoriev I.V."/>
            <person name="Nowrousian M."/>
        </authorList>
    </citation>
    <scope>NUCLEOTIDE SEQUENCE [LARGE SCALE GENOMIC DNA]</scope>
    <source>
        <strain evidence="10 11">CBS 389.68</strain>
    </source>
</reference>
<evidence type="ECO:0000256" key="6">
    <source>
        <dbReference type="ARBA" id="ARBA00022989"/>
    </source>
</evidence>
<keyword evidence="7 9" id="KW-0496">Mitochondrion</keyword>
<dbReference type="EMBL" id="ML220112">
    <property type="protein sequence ID" value="TGZ85322.1"/>
    <property type="molecule type" value="Genomic_DNA"/>
</dbReference>
<keyword evidence="11" id="KW-1185">Reference proteome</keyword>
<protein>
    <recommendedName>
        <fullName evidence="9">Mitochondrial pyruvate carrier</fullName>
    </recommendedName>
</protein>
<dbReference type="GO" id="GO:0005743">
    <property type="term" value="C:mitochondrial inner membrane"/>
    <property type="evidence" value="ECO:0007669"/>
    <property type="project" value="UniProtKB-SubCell"/>
</dbReference>
<name>A0A4S2N7I6_9PEZI</name>
<dbReference type="OrthoDB" id="869189at2759"/>
<dbReference type="PANTHER" id="PTHR14154">
    <property type="entry name" value="UPF0041 BRAIN PROTEIN 44-RELATED"/>
    <property type="match status" value="1"/>
</dbReference>
<gene>
    <name evidence="10" type="ORF">EX30DRAFT_337690</name>
</gene>
<comment type="similarity">
    <text evidence="2 9">Belongs to the mitochondrial pyruvate carrier (MPC) (TC 2.A.105) family.</text>
</comment>
<sequence>MAAQAPAQAAKALNPAFNPRTVHFWAPVLKWGLVLAGIGDFQRPADQLSVAQNAALTATGLIWTRWCLIISPINYPLAAVNFFLGTVGTVQMSRIAMHHYNLKKEAEKAKEQAPPTAA</sequence>
<evidence type="ECO:0000256" key="2">
    <source>
        <dbReference type="ARBA" id="ARBA00006416"/>
    </source>
</evidence>
<keyword evidence="8" id="KW-0472">Membrane</keyword>
<evidence type="ECO:0000256" key="4">
    <source>
        <dbReference type="ARBA" id="ARBA00022692"/>
    </source>
</evidence>
<organism evidence="10 11">
    <name type="scientific">Ascodesmis nigricans</name>
    <dbReference type="NCBI Taxonomy" id="341454"/>
    <lineage>
        <taxon>Eukaryota</taxon>
        <taxon>Fungi</taxon>
        <taxon>Dikarya</taxon>
        <taxon>Ascomycota</taxon>
        <taxon>Pezizomycotina</taxon>
        <taxon>Pezizomycetes</taxon>
        <taxon>Pezizales</taxon>
        <taxon>Ascodesmidaceae</taxon>
        <taxon>Ascodesmis</taxon>
    </lineage>
</organism>
<dbReference type="InterPro" id="IPR005336">
    <property type="entry name" value="MPC"/>
</dbReference>
<proteinExistence type="inferred from homology"/>
<dbReference type="GO" id="GO:0006850">
    <property type="term" value="P:pyruvate import into mitochondria"/>
    <property type="evidence" value="ECO:0007669"/>
    <property type="project" value="InterPro"/>
</dbReference>
<evidence type="ECO:0000313" key="10">
    <source>
        <dbReference type="EMBL" id="TGZ85322.1"/>
    </source>
</evidence>
<comment type="function">
    <text evidence="9">Mediates the uptake of pyruvate into mitochondria.</text>
</comment>
<dbReference type="Proteomes" id="UP000298138">
    <property type="component" value="Unassembled WGS sequence"/>
</dbReference>
<keyword evidence="3 9" id="KW-0813">Transport</keyword>
<accession>A0A4S2N7I6</accession>
<comment type="subcellular location">
    <subcellularLocation>
        <location evidence="1 9">Mitochondrion inner membrane</location>
        <topology evidence="1 9">Multi-pass membrane protein</topology>
    </subcellularLocation>
</comment>
<evidence type="ECO:0000256" key="7">
    <source>
        <dbReference type="ARBA" id="ARBA00023128"/>
    </source>
</evidence>
<evidence type="ECO:0000256" key="3">
    <source>
        <dbReference type="ARBA" id="ARBA00022448"/>
    </source>
</evidence>
<dbReference type="Pfam" id="PF03650">
    <property type="entry name" value="MPC"/>
    <property type="match status" value="1"/>
</dbReference>
<evidence type="ECO:0000256" key="8">
    <source>
        <dbReference type="ARBA" id="ARBA00023136"/>
    </source>
</evidence>
<evidence type="ECO:0000256" key="5">
    <source>
        <dbReference type="ARBA" id="ARBA00022792"/>
    </source>
</evidence>
<keyword evidence="5 9" id="KW-0999">Mitochondrion inner membrane</keyword>
<dbReference type="FunCoup" id="A0A4S2N7I6">
    <property type="interactions" value="263"/>
</dbReference>
<dbReference type="STRING" id="341454.A0A4S2N7I6"/>
<evidence type="ECO:0000256" key="1">
    <source>
        <dbReference type="ARBA" id="ARBA00004448"/>
    </source>
</evidence>
<dbReference type="AlphaFoldDB" id="A0A4S2N7I6"/>
<evidence type="ECO:0000256" key="9">
    <source>
        <dbReference type="RuleBase" id="RU363100"/>
    </source>
</evidence>